<accession>A0A6N9YHG7</accession>
<sequence>MLYIVIAYFYKPILLNWIIGPLFMLITLHIIPTLLRGLRDKVRMRFTG</sequence>
<keyword evidence="1" id="KW-1133">Transmembrane helix</keyword>
<keyword evidence="1" id="KW-0472">Membrane</keyword>
<reference evidence="2 3" key="1">
    <citation type="submission" date="2020-02" db="EMBL/GenBank/DDBJ databases">
        <authorList>
            <person name="Li X.-J."/>
            <person name="Feng X.-M."/>
        </authorList>
    </citation>
    <scope>NUCLEOTIDE SEQUENCE [LARGE SCALE GENOMIC DNA]</scope>
    <source>
        <strain evidence="2 3">CGMCC 4.7225</strain>
    </source>
</reference>
<gene>
    <name evidence="2" type="ORF">G1H11_04170</name>
</gene>
<comment type="caution">
    <text evidence="2">The sequence shown here is derived from an EMBL/GenBank/DDBJ whole genome shotgun (WGS) entry which is preliminary data.</text>
</comment>
<evidence type="ECO:0000313" key="3">
    <source>
        <dbReference type="Proteomes" id="UP000469185"/>
    </source>
</evidence>
<organism evidence="2 3">
    <name type="scientific">Phytoactinopolyspora alkaliphila</name>
    <dbReference type="NCBI Taxonomy" id="1783498"/>
    <lineage>
        <taxon>Bacteria</taxon>
        <taxon>Bacillati</taxon>
        <taxon>Actinomycetota</taxon>
        <taxon>Actinomycetes</taxon>
        <taxon>Jiangellales</taxon>
        <taxon>Jiangellaceae</taxon>
        <taxon>Phytoactinopolyspora</taxon>
    </lineage>
</organism>
<dbReference type="RefSeq" id="WP_163816357.1">
    <property type="nucleotide sequence ID" value="NZ_JAAGOB010000002.1"/>
</dbReference>
<evidence type="ECO:0000313" key="2">
    <source>
        <dbReference type="EMBL" id="NED94501.1"/>
    </source>
</evidence>
<keyword evidence="3" id="KW-1185">Reference proteome</keyword>
<proteinExistence type="predicted"/>
<dbReference type="EMBL" id="JAAGOB010000002">
    <property type="protein sequence ID" value="NED94501.1"/>
    <property type="molecule type" value="Genomic_DNA"/>
</dbReference>
<keyword evidence="1" id="KW-0812">Transmembrane</keyword>
<protein>
    <submittedName>
        <fullName evidence="2">Uncharacterized protein</fullName>
    </submittedName>
</protein>
<dbReference type="Proteomes" id="UP000469185">
    <property type="component" value="Unassembled WGS sequence"/>
</dbReference>
<dbReference type="AlphaFoldDB" id="A0A6N9YHG7"/>
<name>A0A6N9YHG7_9ACTN</name>
<feature type="transmembrane region" description="Helical" evidence="1">
    <location>
        <begin position="14"/>
        <end position="35"/>
    </location>
</feature>
<evidence type="ECO:0000256" key="1">
    <source>
        <dbReference type="SAM" id="Phobius"/>
    </source>
</evidence>